<feature type="chain" id="PRO_5009992649" description="Cell division coordinator CpoB" evidence="1">
    <location>
        <begin position="25"/>
        <end position="300"/>
    </location>
</feature>
<keyword evidence="1" id="KW-0175">Coiled coil</keyword>
<gene>
    <name evidence="1" type="primary">cpoB</name>
</gene>
<feature type="repeat" description="TPR" evidence="2">
    <location>
        <begin position="207"/>
        <end position="240"/>
    </location>
</feature>
<name>Q8VW37_COXBE</name>
<dbReference type="InterPro" id="IPR014162">
    <property type="entry name" value="CpoB_C"/>
</dbReference>
<reference evidence="6" key="1">
    <citation type="submission" date="2001-04" db="EMBL/GenBank/DDBJ databases">
        <title>Cloning and expression of the 34kDa outer membrane protein gene of Coxiella burnetii.</title>
        <authorList>
            <person name="Quan Y."/>
            <person name="To H."/>
            <person name="Guoquan Z."/>
            <person name="Katsuya H."/>
        </authorList>
    </citation>
    <scope>NUCLEOTIDE SEQUENCE</scope>
    <source>
        <strain evidence="6">Nine Mile VR615 phase I</strain>
    </source>
</reference>
<evidence type="ECO:0000313" key="6">
    <source>
        <dbReference type="EMBL" id="AAL31868.1"/>
    </source>
</evidence>
<feature type="region of interest" description="Disordered" evidence="3">
    <location>
        <begin position="136"/>
        <end position="169"/>
    </location>
</feature>
<evidence type="ECO:0000259" key="4">
    <source>
        <dbReference type="Pfam" id="PF09976"/>
    </source>
</evidence>
<dbReference type="InterPro" id="IPR034706">
    <property type="entry name" value="CpoB"/>
</dbReference>
<dbReference type="InterPro" id="IPR011990">
    <property type="entry name" value="TPR-like_helical_dom_sf"/>
</dbReference>
<dbReference type="PROSITE" id="PS50005">
    <property type="entry name" value="TPR"/>
    <property type="match status" value="1"/>
</dbReference>
<feature type="compositionally biased region" description="Polar residues" evidence="3">
    <location>
        <begin position="33"/>
        <end position="48"/>
    </location>
</feature>
<dbReference type="InterPro" id="IPR019734">
    <property type="entry name" value="TPR_rpt"/>
</dbReference>
<feature type="domain" description="Ancillary SecYEG translocon subunit/Cell division coordinator CpoB TPR" evidence="4">
    <location>
        <begin position="164"/>
        <end position="286"/>
    </location>
</feature>
<feature type="coiled-coil region" evidence="1">
    <location>
        <begin position="91"/>
        <end position="118"/>
    </location>
</feature>
<keyword evidence="1" id="KW-0132">Cell division</keyword>
<organism evidence="6">
    <name type="scientific">Coxiella burnetii</name>
    <dbReference type="NCBI Taxonomy" id="777"/>
    <lineage>
        <taxon>Bacteria</taxon>
        <taxon>Pseudomonadati</taxon>
        <taxon>Pseudomonadota</taxon>
        <taxon>Gammaproteobacteria</taxon>
        <taxon>Legionellales</taxon>
        <taxon>Coxiellaceae</taxon>
        <taxon>Coxiella</taxon>
    </lineage>
</organism>
<dbReference type="SUPFAM" id="SSF48452">
    <property type="entry name" value="TPR-like"/>
    <property type="match status" value="1"/>
</dbReference>
<keyword evidence="1" id="KW-0131">Cell cycle</keyword>
<sequence precursor="true">MKIKTLCVSSALAALMLSAPLTWADAPVEDISAQPQPTKTTVSPSETPETAIPTAPVSLPTTQTDLTVTHRLARLEQQLNNIINMNLPQQISDLQQRLAQVRGQLQVQERNLELLNNQQRSFYRDLDQRITQLKNLNSNNSDSSNDNSASSSQKPSSGDTSNTNNIQLQDSNTYRQALDLLTKKQYDKAQASFQNYLNDYPNGSYVANAHYWLGEIYLQQKDRKNAAHEFQTVRDKFPKSEKVLDAKLKLAIIDAEDGKIKQAKEELTEIKKQHPESTAAQLANIRLQQLEEVDSATTTP</sequence>
<feature type="domain" description="YbgF trimerisation" evidence="5">
    <location>
        <begin position="68"/>
        <end position="138"/>
    </location>
</feature>
<dbReference type="NCBIfam" id="TIGR02795">
    <property type="entry name" value="tol_pal_ybgF"/>
    <property type="match status" value="1"/>
</dbReference>
<dbReference type="GO" id="GO:0043093">
    <property type="term" value="P:FtsZ-dependent cytokinesis"/>
    <property type="evidence" value="ECO:0007669"/>
    <property type="project" value="UniProtKB-UniRule"/>
</dbReference>
<comment type="similarity">
    <text evidence="1">Belongs to the CpoB family.</text>
</comment>
<dbReference type="InterPro" id="IPR032519">
    <property type="entry name" value="YbgF_tri"/>
</dbReference>
<comment type="function">
    <text evidence="1">Mediates coordination of peptidoglycan synthesis and outer membrane constriction during cell division.</text>
</comment>
<proteinExistence type="inferred from homology"/>
<dbReference type="Pfam" id="PF09976">
    <property type="entry name" value="TPR_21"/>
    <property type="match status" value="1"/>
</dbReference>
<evidence type="ECO:0000256" key="1">
    <source>
        <dbReference type="HAMAP-Rule" id="MF_02066"/>
    </source>
</evidence>
<dbReference type="EMBL" id="AF369934">
    <property type="protein sequence ID" value="AAL31868.1"/>
    <property type="molecule type" value="Genomic_DNA"/>
</dbReference>
<dbReference type="AlphaFoldDB" id="Q8VW37"/>
<dbReference type="GO" id="GO:0070206">
    <property type="term" value="P:protein trimerization"/>
    <property type="evidence" value="ECO:0007669"/>
    <property type="project" value="InterPro"/>
</dbReference>
<accession>Q8VW37</accession>
<evidence type="ECO:0000256" key="3">
    <source>
        <dbReference type="SAM" id="MobiDB-lite"/>
    </source>
</evidence>
<keyword evidence="2" id="KW-0802">TPR repeat</keyword>
<dbReference type="Gene3D" id="1.20.5.110">
    <property type="match status" value="1"/>
</dbReference>
<feature type="compositionally biased region" description="Low complexity" evidence="3">
    <location>
        <begin position="136"/>
        <end position="157"/>
    </location>
</feature>
<feature type="region of interest" description="Disordered" evidence="3">
    <location>
        <begin position="30"/>
        <end position="59"/>
    </location>
</feature>
<keyword evidence="1" id="KW-0732">Signal</keyword>
<feature type="signal peptide" evidence="1">
    <location>
        <begin position="1"/>
        <end position="24"/>
    </location>
</feature>
<dbReference type="HAMAP" id="MF_02066">
    <property type="entry name" value="CpoB"/>
    <property type="match status" value="1"/>
</dbReference>
<keyword evidence="1" id="KW-0574">Periplasm</keyword>
<dbReference type="Pfam" id="PF16331">
    <property type="entry name" value="TolA_bind_tri"/>
    <property type="match status" value="1"/>
</dbReference>
<evidence type="ECO:0000259" key="5">
    <source>
        <dbReference type="Pfam" id="PF16331"/>
    </source>
</evidence>
<dbReference type="GO" id="GO:0030288">
    <property type="term" value="C:outer membrane-bounded periplasmic space"/>
    <property type="evidence" value="ECO:0007669"/>
    <property type="project" value="UniProtKB-UniRule"/>
</dbReference>
<evidence type="ECO:0000256" key="2">
    <source>
        <dbReference type="PROSITE-ProRule" id="PRU00339"/>
    </source>
</evidence>
<feature type="compositionally biased region" description="Polar residues" evidence="3">
    <location>
        <begin position="158"/>
        <end position="169"/>
    </location>
</feature>
<comment type="subcellular location">
    <subcellularLocation>
        <location evidence="1">Periplasm</location>
    </subcellularLocation>
</comment>
<dbReference type="InterPro" id="IPR018704">
    <property type="entry name" value="SecYEG/CpoB_TPR"/>
</dbReference>
<dbReference type="Gene3D" id="1.25.40.10">
    <property type="entry name" value="Tetratricopeptide repeat domain"/>
    <property type="match status" value="1"/>
</dbReference>
<protein>
    <recommendedName>
        <fullName evidence="1">Cell division coordinator CpoB</fullName>
    </recommendedName>
</protein>